<evidence type="ECO:0000313" key="2">
    <source>
        <dbReference type="Proteomes" id="UP001642360"/>
    </source>
</evidence>
<keyword evidence="2" id="KW-1185">Reference proteome</keyword>
<sequence>SRNFVVLASAVYSPERKTRRKKKQQQQKEDDITAVVSSTEKGLRLVFMEELMVRARNRDVAGVSEIIYDMIAAGLSPGPRSFHGLIVSYVLNGDGQGAVSSRTHCFSKLLSLPFDFLLHYVD</sequence>
<name>A0ABC8SLT3_9AQUA</name>
<dbReference type="AlphaFoldDB" id="A0ABC8SLT3"/>
<gene>
    <name evidence="1" type="ORF">ILEXP_LOCUS26747</name>
</gene>
<reference evidence="1 2" key="1">
    <citation type="submission" date="2024-02" db="EMBL/GenBank/DDBJ databases">
        <authorList>
            <person name="Vignale AGUSTIN F."/>
            <person name="Sosa J E."/>
            <person name="Modenutti C."/>
        </authorList>
    </citation>
    <scope>NUCLEOTIDE SEQUENCE [LARGE SCALE GENOMIC DNA]</scope>
</reference>
<proteinExistence type="predicted"/>
<protein>
    <submittedName>
        <fullName evidence="1">Uncharacterized protein</fullName>
    </submittedName>
</protein>
<dbReference type="Proteomes" id="UP001642360">
    <property type="component" value="Unassembled WGS sequence"/>
</dbReference>
<comment type="caution">
    <text evidence="1">The sequence shown here is derived from an EMBL/GenBank/DDBJ whole genome shotgun (WGS) entry which is preliminary data.</text>
</comment>
<organism evidence="1 2">
    <name type="scientific">Ilex paraguariensis</name>
    <name type="common">yerba mate</name>
    <dbReference type="NCBI Taxonomy" id="185542"/>
    <lineage>
        <taxon>Eukaryota</taxon>
        <taxon>Viridiplantae</taxon>
        <taxon>Streptophyta</taxon>
        <taxon>Embryophyta</taxon>
        <taxon>Tracheophyta</taxon>
        <taxon>Spermatophyta</taxon>
        <taxon>Magnoliopsida</taxon>
        <taxon>eudicotyledons</taxon>
        <taxon>Gunneridae</taxon>
        <taxon>Pentapetalae</taxon>
        <taxon>asterids</taxon>
        <taxon>campanulids</taxon>
        <taxon>Aquifoliales</taxon>
        <taxon>Aquifoliaceae</taxon>
        <taxon>Ilex</taxon>
    </lineage>
</organism>
<accession>A0ABC8SLT3</accession>
<dbReference type="EMBL" id="CAUOFW020003127">
    <property type="protein sequence ID" value="CAK9158129.1"/>
    <property type="molecule type" value="Genomic_DNA"/>
</dbReference>
<evidence type="ECO:0000313" key="1">
    <source>
        <dbReference type="EMBL" id="CAK9158129.1"/>
    </source>
</evidence>
<feature type="non-terminal residue" evidence="1">
    <location>
        <position position="1"/>
    </location>
</feature>